<dbReference type="InterPro" id="IPR055290">
    <property type="entry name" value="At3g26010-like"/>
</dbReference>
<gene>
    <name evidence="4" type="ORF">M0R45_008102</name>
</gene>
<evidence type="ECO:0000259" key="2">
    <source>
        <dbReference type="Pfam" id="PF00646"/>
    </source>
</evidence>
<organism evidence="4 5">
    <name type="scientific">Rubus argutus</name>
    <name type="common">Southern blackberry</name>
    <dbReference type="NCBI Taxonomy" id="59490"/>
    <lineage>
        <taxon>Eukaryota</taxon>
        <taxon>Viridiplantae</taxon>
        <taxon>Streptophyta</taxon>
        <taxon>Embryophyta</taxon>
        <taxon>Tracheophyta</taxon>
        <taxon>Spermatophyta</taxon>
        <taxon>Magnoliopsida</taxon>
        <taxon>eudicotyledons</taxon>
        <taxon>Gunneridae</taxon>
        <taxon>Pentapetalae</taxon>
        <taxon>rosids</taxon>
        <taxon>fabids</taxon>
        <taxon>Rosales</taxon>
        <taxon>Rosaceae</taxon>
        <taxon>Rosoideae</taxon>
        <taxon>Rosoideae incertae sedis</taxon>
        <taxon>Rubus</taxon>
    </lineage>
</organism>
<dbReference type="SUPFAM" id="SSF81383">
    <property type="entry name" value="F-box domain"/>
    <property type="match status" value="1"/>
</dbReference>
<dbReference type="Pfam" id="PF00646">
    <property type="entry name" value="F-box"/>
    <property type="match status" value="1"/>
</dbReference>
<dbReference type="Gene3D" id="1.20.1280.50">
    <property type="match status" value="1"/>
</dbReference>
<evidence type="ECO:0000313" key="4">
    <source>
        <dbReference type="EMBL" id="KAK9942435.1"/>
    </source>
</evidence>
<dbReference type="PANTHER" id="PTHR35546:SF130">
    <property type="entry name" value="EXPRESSED PROTEIN"/>
    <property type="match status" value="1"/>
</dbReference>
<dbReference type="Pfam" id="PF24750">
    <property type="entry name" value="b-prop_At3g26010-like"/>
    <property type="match status" value="1"/>
</dbReference>
<sequence length="236" mass="27001">MRCDNAATEDAPASFPSKRSTRIPSSKLTMSINIDDFPGEVLVEILCRLACYKFIIQCKCVSKSWCTIISKSYFVGRFLRLQIDKQTPIVSRQINKRGEELHATMSLSPAKLLTPTFKKLVSFHDLKQEPIVISTYNDLVLCCATQLNQRDYYICNPYTTQWVALPPPPTQCPHKEAPAGIICDVPYYYNRKEDNPSGSVVQLNYNYRCKVVRLVPRDWDYEGFDFNVEIFSSETG</sequence>
<proteinExistence type="predicted"/>
<dbReference type="InterPro" id="IPR056592">
    <property type="entry name" value="Beta-prop_At3g26010-like"/>
</dbReference>
<feature type="domain" description="F-box" evidence="2">
    <location>
        <begin position="34"/>
        <end position="74"/>
    </location>
</feature>
<feature type="domain" description="F-box protein At3g26010-like beta-propeller" evidence="3">
    <location>
        <begin position="127"/>
        <end position="236"/>
    </location>
</feature>
<comment type="caution">
    <text evidence="4">The sequence shown here is derived from an EMBL/GenBank/DDBJ whole genome shotgun (WGS) entry which is preliminary data.</text>
</comment>
<reference evidence="4 5" key="1">
    <citation type="journal article" date="2023" name="G3 (Bethesda)">
        <title>A chromosome-length genome assembly and annotation of blackberry (Rubus argutus, cv. 'Hillquist').</title>
        <authorList>
            <person name="Bruna T."/>
            <person name="Aryal R."/>
            <person name="Dudchenko O."/>
            <person name="Sargent D.J."/>
            <person name="Mead D."/>
            <person name="Buti M."/>
            <person name="Cavallini A."/>
            <person name="Hytonen T."/>
            <person name="Andres J."/>
            <person name="Pham M."/>
            <person name="Weisz D."/>
            <person name="Mascagni F."/>
            <person name="Usai G."/>
            <person name="Natali L."/>
            <person name="Bassil N."/>
            <person name="Fernandez G.E."/>
            <person name="Lomsadze A."/>
            <person name="Armour M."/>
            <person name="Olukolu B."/>
            <person name="Poorten T."/>
            <person name="Britton C."/>
            <person name="Davik J."/>
            <person name="Ashrafi H."/>
            <person name="Aiden E.L."/>
            <person name="Borodovsky M."/>
            <person name="Worthington M."/>
        </authorList>
    </citation>
    <scope>NUCLEOTIDE SEQUENCE [LARGE SCALE GENOMIC DNA]</scope>
    <source>
        <strain evidence="4">PI 553951</strain>
    </source>
</reference>
<evidence type="ECO:0000313" key="5">
    <source>
        <dbReference type="Proteomes" id="UP001457282"/>
    </source>
</evidence>
<dbReference type="InterPro" id="IPR036047">
    <property type="entry name" value="F-box-like_dom_sf"/>
</dbReference>
<keyword evidence="5" id="KW-1185">Reference proteome</keyword>
<evidence type="ECO:0000256" key="1">
    <source>
        <dbReference type="SAM" id="MobiDB-lite"/>
    </source>
</evidence>
<dbReference type="AlphaFoldDB" id="A0AAW1Y353"/>
<dbReference type="InterPro" id="IPR001810">
    <property type="entry name" value="F-box_dom"/>
</dbReference>
<evidence type="ECO:0000259" key="3">
    <source>
        <dbReference type="Pfam" id="PF24750"/>
    </source>
</evidence>
<name>A0AAW1Y353_RUBAR</name>
<dbReference type="EMBL" id="JBEDUW010000002">
    <property type="protein sequence ID" value="KAK9942435.1"/>
    <property type="molecule type" value="Genomic_DNA"/>
</dbReference>
<evidence type="ECO:0008006" key="6">
    <source>
        <dbReference type="Google" id="ProtNLM"/>
    </source>
</evidence>
<dbReference type="PANTHER" id="PTHR35546">
    <property type="entry name" value="F-BOX PROTEIN INTERACTION DOMAIN PROTEIN-RELATED"/>
    <property type="match status" value="1"/>
</dbReference>
<feature type="region of interest" description="Disordered" evidence="1">
    <location>
        <begin position="1"/>
        <end position="20"/>
    </location>
</feature>
<protein>
    <recommendedName>
        <fullName evidence="6">F-box domain-containing protein</fullName>
    </recommendedName>
</protein>
<dbReference type="Proteomes" id="UP001457282">
    <property type="component" value="Unassembled WGS sequence"/>
</dbReference>
<accession>A0AAW1Y353</accession>